<dbReference type="InterPro" id="IPR036291">
    <property type="entry name" value="NAD(P)-bd_dom_sf"/>
</dbReference>
<evidence type="ECO:0000313" key="1">
    <source>
        <dbReference type="EMBL" id="MEJ8640738.1"/>
    </source>
</evidence>
<dbReference type="PANTHER" id="PTHR14097:SF8">
    <property type="entry name" value="NAD(P)-BINDING DOMAIN-CONTAINING PROTEIN"/>
    <property type="match status" value="1"/>
</dbReference>
<dbReference type="PANTHER" id="PTHR14097">
    <property type="entry name" value="OXIDOREDUCTASE HTATIP2"/>
    <property type="match status" value="1"/>
</dbReference>
<evidence type="ECO:0000313" key="2">
    <source>
        <dbReference type="Proteomes" id="UP001382904"/>
    </source>
</evidence>
<dbReference type="Gene3D" id="3.40.50.720">
    <property type="entry name" value="NAD(P)-binding Rossmann-like Domain"/>
    <property type="match status" value="1"/>
</dbReference>
<protein>
    <submittedName>
        <fullName evidence="1">Epimerase</fullName>
    </submittedName>
</protein>
<organism evidence="1 2">
    <name type="scientific">Streptomyces caledonius</name>
    <dbReference type="NCBI Taxonomy" id="3134107"/>
    <lineage>
        <taxon>Bacteria</taxon>
        <taxon>Bacillati</taxon>
        <taxon>Actinomycetota</taxon>
        <taxon>Actinomycetes</taxon>
        <taxon>Kitasatosporales</taxon>
        <taxon>Streptomycetaceae</taxon>
        <taxon>Streptomyces</taxon>
    </lineage>
</organism>
<sequence>MNVILFGATGMLGRGVLRECLRDDSVESVMTVGRTPLGVSHPKLRERVQDDPSDLTAAGLDPAAFDACFFCLGVSSVGMKEEEYRRITHDLTLAVARPLAAANPGMAFVYVSGEGTDSTGKGRSMWARVKGQTENDLLELPFRAYMFRPGIVQPVRGVPSKTRLYRVLYAVTAPLVPLLRRVAPNLVITSEAFGRAMIAVATPGTEIPATSCGPRTSTAWEVPGPGIIEYRAHPPARENEPSQSGRTP</sequence>
<gene>
    <name evidence="1" type="ORF">WKI68_03305</name>
</gene>
<dbReference type="EMBL" id="JBBKAM010000002">
    <property type="protein sequence ID" value="MEJ8640738.1"/>
    <property type="molecule type" value="Genomic_DNA"/>
</dbReference>
<dbReference type="SUPFAM" id="SSF51735">
    <property type="entry name" value="NAD(P)-binding Rossmann-fold domains"/>
    <property type="match status" value="1"/>
</dbReference>
<reference evidence="1 2" key="1">
    <citation type="submission" date="2024-03" db="EMBL/GenBank/DDBJ databases">
        <title>Novel Streptomyces species of biotechnological and ecological value are a feature of Machair soil.</title>
        <authorList>
            <person name="Prole J.R."/>
            <person name="Goodfellow M."/>
            <person name="Allenby N."/>
            <person name="Ward A.C."/>
        </authorList>
    </citation>
    <scope>NUCLEOTIDE SEQUENCE [LARGE SCALE GENOMIC DNA]</scope>
    <source>
        <strain evidence="1 2">MS1.HAVA.3</strain>
    </source>
</reference>
<proteinExistence type="predicted"/>
<accession>A0ABU8TYN3</accession>
<comment type="caution">
    <text evidence="1">The sequence shown here is derived from an EMBL/GenBank/DDBJ whole genome shotgun (WGS) entry which is preliminary data.</text>
</comment>
<name>A0ABU8TYN3_9ACTN</name>
<dbReference type="Proteomes" id="UP001382904">
    <property type="component" value="Unassembled WGS sequence"/>
</dbReference>
<keyword evidence="2" id="KW-1185">Reference proteome</keyword>